<accession>A0A6L2LQQ1</accession>
<dbReference type="AlphaFoldDB" id="A0A6L2LQQ1"/>
<protein>
    <submittedName>
        <fullName evidence="1">Uncharacterized protein</fullName>
    </submittedName>
</protein>
<sequence>MHDDEVEPAEIKEVIEVVTTAKLKTEVVTAAATTIIVAPITAAPSVAKRKKGVVIRDLEETATPSIIIEQDEAYAREFEAELNANINWDDVIEQNFDREDLEMLWQIVQERFASSKPKKFSDDFLLNILKAMFEKPNVEAHIWKNQRGSYGLAKVKSWKLLESYRVHIITFTTTQMILLVERRYPLTRLTLDQMLNNMRLEIEGKSEVSLELLRFTYCCWYKLKLLDNASDLRLRLLKESAATDEKMKK</sequence>
<gene>
    <name evidence="1" type="ORF">Tci_034780</name>
</gene>
<reference evidence="1" key="1">
    <citation type="journal article" date="2019" name="Sci. Rep.">
        <title>Draft genome of Tanacetum cinerariifolium, the natural source of mosquito coil.</title>
        <authorList>
            <person name="Yamashiro T."/>
            <person name="Shiraishi A."/>
            <person name="Satake H."/>
            <person name="Nakayama K."/>
        </authorList>
    </citation>
    <scope>NUCLEOTIDE SEQUENCE</scope>
</reference>
<evidence type="ECO:0000313" key="1">
    <source>
        <dbReference type="EMBL" id="GEU62802.1"/>
    </source>
</evidence>
<proteinExistence type="predicted"/>
<name>A0A6L2LQQ1_TANCI</name>
<comment type="caution">
    <text evidence="1">The sequence shown here is derived from an EMBL/GenBank/DDBJ whole genome shotgun (WGS) entry which is preliminary data.</text>
</comment>
<organism evidence="1">
    <name type="scientific">Tanacetum cinerariifolium</name>
    <name type="common">Dalmatian daisy</name>
    <name type="synonym">Chrysanthemum cinerariifolium</name>
    <dbReference type="NCBI Taxonomy" id="118510"/>
    <lineage>
        <taxon>Eukaryota</taxon>
        <taxon>Viridiplantae</taxon>
        <taxon>Streptophyta</taxon>
        <taxon>Embryophyta</taxon>
        <taxon>Tracheophyta</taxon>
        <taxon>Spermatophyta</taxon>
        <taxon>Magnoliopsida</taxon>
        <taxon>eudicotyledons</taxon>
        <taxon>Gunneridae</taxon>
        <taxon>Pentapetalae</taxon>
        <taxon>asterids</taxon>
        <taxon>campanulids</taxon>
        <taxon>Asterales</taxon>
        <taxon>Asteraceae</taxon>
        <taxon>Asteroideae</taxon>
        <taxon>Anthemideae</taxon>
        <taxon>Anthemidinae</taxon>
        <taxon>Tanacetum</taxon>
    </lineage>
</organism>
<dbReference type="EMBL" id="BKCJ010004736">
    <property type="protein sequence ID" value="GEU62802.1"/>
    <property type="molecule type" value="Genomic_DNA"/>
</dbReference>